<dbReference type="SUPFAM" id="SSF47413">
    <property type="entry name" value="lambda repressor-like DNA-binding domains"/>
    <property type="match status" value="1"/>
</dbReference>
<dbReference type="InterPro" id="IPR028082">
    <property type="entry name" value="Peripla_BP_I"/>
</dbReference>
<dbReference type="Pfam" id="PF13377">
    <property type="entry name" value="Peripla_BP_3"/>
    <property type="match status" value="1"/>
</dbReference>
<evidence type="ECO:0000256" key="4">
    <source>
        <dbReference type="ARBA" id="ARBA00023163"/>
    </source>
</evidence>
<dbReference type="Pfam" id="PF00356">
    <property type="entry name" value="LacI"/>
    <property type="match status" value="1"/>
</dbReference>
<dbReference type="PROSITE" id="PS00356">
    <property type="entry name" value="HTH_LACI_1"/>
    <property type="match status" value="1"/>
</dbReference>
<dbReference type="SUPFAM" id="SSF53822">
    <property type="entry name" value="Periplasmic binding protein-like I"/>
    <property type="match status" value="1"/>
</dbReference>
<evidence type="ECO:0000256" key="1">
    <source>
        <dbReference type="ARBA" id="ARBA00022491"/>
    </source>
</evidence>
<dbReference type="PANTHER" id="PTHR30146:SF148">
    <property type="entry name" value="HTH-TYPE TRANSCRIPTIONAL REPRESSOR PURR-RELATED"/>
    <property type="match status" value="1"/>
</dbReference>
<keyword evidence="1" id="KW-0678">Repressor</keyword>
<dbReference type="PROSITE" id="PS50932">
    <property type="entry name" value="HTH_LACI_2"/>
    <property type="match status" value="1"/>
</dbReference>
<proteinExistence type="predicted"/>
<dbReference type="CDD" id="cd06288">
    <property type="entry name" value="PBP1_sucrose_transcription_regulator"/>
    <property type="match status" value="1"/>
</dbReference>
<comment type="caution">
    <text evidence="6">The sequence shown here is derived from an EMBL/GenBank/DDBJ whole genome shotgun (WGS) entry which is preliminary data.</text>
</comment>
<evidence type="ECO:0000259" key="5">
    <source>
        <dbReference type="PROSITE" id="PS50932"/>
    </source>
</evidence>
<dbReference type="STRING" id="443610.VE25_11080"/>
<dbReference type="SMART" id="SM00354">
    <property type="entry name" value="HTH_LACI"/>
    <property type="match status" value="1"/>
</dbReference>
<reference evidence="6 7" key="1">
    <citation type="submission" date="2015-03" db="EMBL/GenBank/DDBJ databases">
        <authorList>
            <person name="Hassan Y.I."/>
            <person name="Lepp D."/>
            <person name="Li X.-Z."/>
            <person name="Zhou T."/>
        </authorList>
    </citation>
    <scope>NUCLEOTIDE SEQUENCE [LARGE SCALE GENOMIC DNA]</scope>
    <source>
        <strain evidence="6 7">BD-c194</strain>
    </source>
</reference>
<dbReference type="PATRIC" id="fig|443610.3.peg.420"/>
<dbReference type="PRINTS" id="PR00036">
    <property type="entry name" value="HTHLACI"/>
</dbReference>
<sequence length="361" mass="39164">MATIYDVAKKAGVSPKTVSRVLNGDAPVNEKTREAVHAAMAELNYIPSSAARSMRSQKSGLIGMITGAISASPSAAEAIGLPEIFLVQGVQRVLAENGMTLLISDTGGHRDRVPTLIKTLLEHRVEGLIYVAEWHQEVDFAGLLGGRHAVLVNCFDSHGTPSVVPDDEGGQHALVSALVARGHRRIAFLTLPESLVARGLRLAGYRRALGEAGIAYDDDLVVTAAISDPAHEFDYLWDALDRVLNLDPKPTVICCANDKMAMRVYALLRDRGLKVGEDISVAGYDDYRIITEHIDPALTSAELPYAAMGMRGAEKLMRLIGGTTRPNEPLKELVSGPLAWRHSVKDLKETVTSFKTRRRDL</sequence>
<dbReference type="EMBL" id="JZEX01000108">
    <property type="protein sequence ID" value="KKB11712.1"/>
    <property type="molecule type" value="Genomic_DNA"/>
</dbReference>
<dbReference type="InterPro" id="IPR000843">
    <property type="entry name" value="HTH_LacI"/>
</dbReference>
<dbReference type="CDD" id="cd01392">
    <property type="entry name" value="HTH_LacI"/>
    <property type="match status" value="1"/>
</dbReference>
<dbReference type="OrthoDB" id="9798934at2"/>
<evidence type="ECO:0000313" key="6">
    <source>
        <dbReference type="EMBL" id="KKB11712.1"/>
    </source>
</evidence>
<keyword evidence="7" id="KW-1185">Reference proteome</keyword>
<name>A0A0F5FU59_9HYPH</name>
<protein>
    <submittedName>
        <fullName evidence="6">LacI family transcriptional regulator</fullName>
    </submittedName>
</protein>
<dbReference type="PANTHER" id="PTHR30146">
    <property type="entry name" value="LACI-RELATED TRANSCRIPTIONAL REPRESSOR"/>
    <property type="match status" value="1"/>
</dbReference>
<dbReference type="GO" id="GO:0000976">
    <property type="term" value="F:transcription cis-regulatory region binding"/>
    <property type="evidence" value="ECO:0007669"/>
    <property type="project" value="TreeGrafter"/>
</dbReference>
<dbReference type="Gene3D" id="1.10.260.40">
    <property type="entry name" value="lambda repressor-like DNA-binding domains"/>
    <property type="match status" value="1"/>
</dbReference>
<organism evidence="6 7">
    <name type="scientific">Devosia geojensis</name>
    <dbReference type="NCBI Taxonomy" id="443610"/>
    <lineage>
        <taxon>Bacteria</taxon>
        <taxon>Pseudomonadati</taxon>
        <taxon>Pseudomonadota</taxon>
        <taxon>Alphaproteobacteria</taxon>
        <taxon>Hyphomicrobiales</taxon>
        <taxon>Devosiaceae</taxon>
        <taxon>Devosia</taxon>
    </lineage>
</organism>
<evidence type="ECO:0000313" key="7">
    <source>
        <dbReference type="Proteomes" id="UP000033632"/>
    </source>
</evidence>
<evidence type="ECO:0000256" key="2">
    <source>
        <dbReference type="ARBA" id="ARBA00023015"/>
    </source>
</evidence>
<dbReference type="RefSeq" id="WP_046108679.1">
    <property type="nucleotide sequence ID" value="NZ_JZEX01000108.1"/>
</dbReference>
<dbReference type="GO" id="GO:0003700">
    <property type="term" value="F:DNA-binding transcription factor activity"/>
    <property type="evidence" value="ECO:0007669"/>
    <property type="project" value="TreeGrafter"/>
</dbReference>
<feature type="domain" description="HTH lacI-type" evidence="5">
    <location>
        <begin position="2"/>
        <end position="56"/>
    </location>
</feature>
<dbReference type="InterPro" id="IPR010982">
    <property type="entry name" value="Lambda_DNA-bd_dom_sf"/>
</dbReference>
<dbReference type="AlphaFoldDB" id="A0A0F5FU59"/>
<gene>
    <name evidence="6" type="ORF">VE25_11080</name>
</gene>
<keyword evidence="2" id="KW-0805">Transcription regulation</keyword>
<evidence type="ECO:0000256" key="3">
    <source>
        <dbReference type="ARBA" id="ARBA00023125"/>
    </source>
</evidence>
<dbReference type="InterPro" id="IPR046335">
    <property type="entry name" value="LacI/GalR-like_sensor"/>
</dbReference>
<dbReference type="Gene3D" id="3.40.50.2300">
    <property type="match status" value="2"/>
</dbReference>
<accession>A0A0F5FU59</accession>
<dbReference type="Proteomes" id="UP000033632">
    <property type="component" value="Unassembled WGS sequence"/>
</dbReference>
<keyword evidence="4" id="KW-0804">Transcription</keyword>
<keyword evidence="3" id="KW-0238">DNA-binding</keyword>